<dbReference type="PANTHER" id="PTHR24121:SF15">
    <property type="entry name" value="ANKYRIN REPEAT PROTEIN"/>
    <property type="match status" value="1"/>
</dbReference>
<gene>
    <name evidence="1" type="ORF">TIFTF001_048994</name>
</gene>
<accession>A0AA87YSM9</accession>
<dbReference type="Gramene" id="FCD_00030008-RA">
    <property type="protein sequence ID" value="FCD_00030008-RA:cds"/>
    <property type="gene ID" value="FCD_00030008"/>
</dbReference>
<dbReference type="Proteomes" id="UP001187192">
    <property type="component" value="Unassembled WGS sequence"/>
</dbReference>
<protein>
    <submittedName>
        <fullName evidence="1">Uncharacterized protein</fullName>
    </submittedName>
</protein>
<dbReference type="EMBL" id="BTGU01006705">
    <property type="protein sequence ID" value="GMN22514.1"/>
    <property type="molecule type" value="Genomic_DNA"/>
</dbReference>
<dbReference type="PANTHER" id="PTHR24121">
    <property type="entry name" value="NO MECHANORECEPTOR POTENTIAL C, ISOFORM D-RELATED"/>
    <property type="match status" value="1"/>
</dbReference>
<dbReference type="SMART" id="SM00248">
    <property type="entry name" value="ANK"/>
    <property type="match status" value="3"/>
</dbReference>
<comment type="caution">
    <text evidence="1">The sequence shown here is derived from an EMBL/GenBank/DDBJ whole genome shotgun (WGS) entry which is preliminary data.</text>
</comment>
<name>A0AA87YSM9_FICCA</name>
<sequence>MAVRGEWENIVNHYYEDPSCHTRKITRSGYTALHLAVADCREDTVKDLLEAISASVGMERLKTLLRMKNDGGNTPLHIAVSMRSAAMCEEIDMHDSSLVGVPNSEGEIPLFLAAQLGHKDAFLCLTEICGCEAGLPILH</sequence>
<evidence type="ECO:0000313" key="1">
    <source>
        <dbReference type="EMBL" id="GMN22514.1"/>
    </source>
</evidence>
<evidence type="ECO:0000313" key="2">
    <source>
        <dbReference type="Proteomes" id="UP001187192"/>
    </source>
</evidence>
<organism evidence="1 2">
    <name type="scientific">Ficus carica</name>
    <name type="common">Common fig</name>
    <dbReference type="NCBI Taxonomy" id="3494"/>
    <lineage>
        <taxon>Eukaryota</taxon>
        <taxon>Viridiplantae</taxon>
        <taxon>Streptophyta</taxon>
        <taxon>Embryophyta</taxon>
        <taxon>Tracheophyta</taxon>
        <taxon>Spermatophyta</taxon>
        <taxon>Magnoliopsida</taxon>
        <taxon>eudicotyledons</taxon>
        <taxon>Gunneridae</taxon>
        <taxon>Pentapetalae</taxon>
        <taxon>rosids</taxon>
        <taxon>fabids</taxon>
        <taxon>Rosales</taxon>
        <taxon>Moraceae</taxon>
        <taxon>Ficeae</taxon>
        <taxon>Ficus</taxon>
    </lineage>
</organism>
<dbReference type="Gene3D" id="1.25.40.20">
    <property type="entry name" value="Ankyrin repeat-containing domain"/>
    <property type="match status" value="1"/>
</dbReference>
<keyword evidence="2" id="KW-1185">Reference proteome</keyword>
<proteinExistence type="predicted"/>
<dbReference type="InterPro" id="IPR036770">
    <property type="entry name" value="Ankyrin_rpt-contain_sf"/>
</dbReference>
<dbReference type="AlphaFoldDB" id="A0AA87YSM9"/>
<dbReference type="SUPFAM" id="SSF48403">
    <property type="entry name" value="Ankyrin repeat"/>
    <property type="match status" value="1"/>
</dbReference>
<dbReference type="Pfam" id="PF12796">
    <property type="entry name" value="Ank_2"/>
    <property type="match status" value="1"/>
</dbReference>
<reference evidence="1" key="1">
    <citation type="submission" date="2023-07" db="EMBL/GenBank/DDBJ databases">
        <title>draft genome sequence of fig (Ficus carica).</title>
        <authorList>
            <person name="Takahashi T."/>
            <person name="Nishimura K."/>
        </authorList>
    </citation>
    <scope>NUCLEOTIDE SEQUENCE</scope>
</reference>
<dbReference type="InterPro" id="IPR002110">
    <property type="entry name" value="Ankyrin_rpt"/>
</dbReference>